<comment type="caution">
    <text evidence="3">The sequence shown here is derived from an EMBL/GenBank/DDBJ whole genome shotgun (WGS) entry which is preliminary data.</text>
</comment>
<feature type="compositionally biased region" description="Acidic residues" evidence="1">
    <location>
        <begin position="161"/>
        <end position="171"/>
    </location>
</feature>
<dbReference type="AlphaFoldDB" id="A0A179HC29"/>
<dbReference type="EMBL" id="JAWRVI010000016">
    <property type="protein sequence ID" value="KAK4090145.1"/>
    <property type="molecule type" value="Genomic_DNA"/>
</dbReference>
<evidence type="ECO:0000313" key="2">
    <source>
        <dbReference type="EMBL" id="KAK4090145.1"/>
    </source>
</evidence>
<reference evidence="4" key="1">
    <citation type="submission" date="2015-05" db="EMBL/GenBank/DDBJ databases">
        <authorList>
            <person name="Wang D.B."/>
            <person name="Wang M."/>
        </authorList>
    </citation>
    <scope>NUCLEOTIDE SEQUENCE</scope>
    <source>
        <strain evidence="4">36-1</strain>
    </source>
</reference>
<proteinExistence type="predicted"/>
<feature type="region of interest" description="Disordered" evidence="1">
    <location>
        <begin position="34"/>
        <end position="63"/>
    </location>
</feature>
<accession>A0A179HC29</accession>
<reference evidence="2 7" key="5">
    <citation type="journal article" date="2024" name="Microbiol. Resour. Announc.">
        <title>Genome annotations for the ascomycete fungi Trichoderma harzianum, Trichoderma aggressivum, and Purpureocillium lilacinum.</title>
        <authorList>
            <person name="Beijen E.P.W."/>
            <person name="Ohm R.A."/>
        </authorList>
    </citation>
    <scope>NUCLEOTIDE SEQUENCE [LARGE SCALE GENOMIC DNA]</scope>
    <source>
        <strain evidence="2 7">CBS 150709</strain>
    </source>
</reference>
<evidence type="ECO:0000313" key="4">
    <source>
        <dbReference type="EMBL" id="PWI67189.1"/>
    </source>
</evidence>
<evidence type="ECO:0000313" key="5">
    <source>
        <dbReference type="Proteomes" id="UP000078240"/>
    </source>
</evidence>
<evidence type="ECO:0000313" key="7">
    <source>
        <dbReference type="Proteomes" id="UP001287286"/>
    </source>
</evidence>
<dbReference type="Proteomes" id="UP001287286">
    <property type="component" value="Unassembled WGS sequence"/>
</dbReference>
<organism evidence="3 5">
    <name type="scientific">Purpureocillium lilacinum</name>
    <name type="common">Paecilomyces lilacinus</name>
    <dbReference type="NCBI Taxonomy" id="33203"/>
    <lineage>
        <taxon>Eukaryota</taxon>
        <taxon>Fungi</taxon>
        <taxon>Dikarya</taxon>
        <taxon>Ascomycota</taxon>
        <taxon>Pezizomycotina</taxon>
        <taxon>Sordariomycetes</taxon>
        <taxon>Hypocreomycetidae</taxon>
        <taxon>Hypocreales</taxon>
        <taxon>Ophiocordycipitaceae</taxon>
        <taxon>Purpureocillium</taxon>
    </lineage>
</organism>
<feature type="region of interest" description="Disordered" evidence="1">
    <location>
        <begin position="107"/>
        <end position="176"/>
    </location>
</feature>
<sequence length="220" mass="24702">MLHAMRGIEDKMPCNAPASDIIVASIRFREMSSSSRRKGAAAYTPSVPSPLNPKSQDEAAQALRARRAARALRRNMGMSPAQRLLRYKAAEAWRSEATRRELAKWERRAAEATARQQTKPASLRPDRKTKGDAPVAGTPRLHRGPESNDEDDDKENRGEEGSEDAEGEELEGQQQQQYLFHMPDLGFFTPRRVVLAVGRMRMLPSLRMDSFLRQGDTAKT</sequence>
<evidence type="ECO:0000313" key="3">
    <source>
        <dbReference type="EMBL" id="OAQ87019.1"/>
    </source>
</evidence>
<gene>
    <name evidence="4" type="ORF">PCL_04351</name>
    <name evidence="2" type="ORF">Purlil1_5316</name>
    <name evidence="3" type="ORF">VFPBJ_01059</name>
</gene>
<keyword evidence="7" id="KW-1185">Reference proteome</keyword>
<dbReference type="Proteomes" id="UP000245956">
    <property type="component" value="Unassembled WGS sequence"/>
</dbReference>
<evidence type="ECO:0000256" key="1">
    <source>
        <dbReference type="SAM" id="MobiDB-lite"/>
    </source>
</evidence>
<evidence type="ECO:0000313" key="6">
    <source>
        <dbReference type="Proteomes" id="UP000245956"/>
    </source>
</evidence>
<dbReference type="EMBL" id="LCWV01000020">
    <property type="protein sequence ID" value="PWI67189.1"/>
    <property type="molecule type" value="Genomic_DNA"/>
</dbReference>
<name>A0A179HC29_PURLI</name>
<reference evidence="2" key="4">
    <citation type="submission" date="2023-11" db="EMBL/GenBank/DDBJ databases">
        <authorList>
            <person name="Beijen E."/>
            <person name="Ohm R.A."/>
        </authorList>
    </citation>
    <scope>NUCLEOTIDE SEQUENCE</scope>
    <source>
        <strain evidence="2">CBS 150709</strain>
    </source>
</reference>
<dbReference type="Proteomes" id="UP000078240">
    <property type="component" value="Unassembled WGS sequence"/>
</dbReference>
<reference evidence="4 6" key="2">
    <citation type="journal article" date="2016" name="Front. Microbiol.">
        <title>Genome and transcriptome sequences reveal the specific parasitism of the nematophagous Purpureocillium lilacinum 36-1.</title>
        <authorList>
            <person name="Xie J."/>
            <person name="Li S."/>
            <person name="Mo C."/>
            <person name="Xiao X."/>
            <person name="Peng D."/>
            <person name="Wang G."/>
            <person name="Xiao Y."/>
        </authorList>
    </citation>
    <scope>NUCLEOTIDE SEQUENCE [LARGE SCALE GENOMIC DNA]</scope>
    <source>
        <strain evidence="4 6">36-1</strain>
    </source>
</reference>
<reference evidence="3 5" key="3">
    <citation type="submission" date="2016-01" db="EMBL/GenBank/DDBJ databases">
        <title>Biosynthesis of antibiotic leucinostatins and their inhibition on Phytophthora in bio-control Purpureocillium lilacinum.</title>
        <authorList>
            <person name="Wang G."/>
            <person name="Liu Z."/>
            <person name="Lin R."/>
            <person name="Li E."/>
            <person name="Mao Z."/>
            <person name="Ling J."/>
            <person name="Yin W."/>
            <person name="Xie B."/>
        </authorList>
    </citation>
    <scope>NUCLEOTIDE SEQUENCE [LARGE SCALE GENOMIC DNA]</scope>
    <source>
        <strain evidence="3">PLBJ-1</strain>
    </source>
</reference>
<protein>
    <submittedName>
        <fullName evidence="3">Uncharacterized protein</fullName>
    </submittedName>
</protein>
<dbReference type="EMBL" id="LSBH01000001">
    <property type="protein sequence ID" value="OAQ87019.1"/>
    <property type="molecule type" value="Genomic_DNA"/>
</dbReference>